<dbReference type="EMBL" id="MAVT02000115">
    <property type="protein sequence ID" value="POS79422.1"/>
    <property type="molecule type" value="Genomic_DNA"/>
</dbReference>
<feature type="compositionally biased region" description="Polar residues" evidence="1">
    <location>
        <begin position="71"/>
        <end position="95"/>
    </location>
</feature>
<keyword evidence="3" id="KW-1185">Reference proteome</keyword>
<dbReference type="Proteomes" id="UP000094444">
    <property type="component" value="Unassembled WGS sequence"/>
</dbReference>
<protein>
    <submittedName>
        <fullName evidence="2">Uncharacterized protein</fullName>
    </submittedName>
</protein>
<feature type="compositionally biased region" description="Low complexity" evidence="1">
    <location>
        <begin position="125"/>
        <end position="151"/>
    </location>
</feature>
<feature type="region of interest" description="Disordered" evidence="1">
    <location>
        <begin position="71"/>
        <end position="174"/>
    </location>
</feature>
<evidence type="ECO:0000313" key="2">
    <source>
        <dbReference type="EMBL" id="POS79422.1"/>
    </source>
</evidence>
<dbReference type="AlphaFoldDB" id="A0A2P5IAA0"/>
<evidence type="ECO:0000313" key="3">
    <source>
        <dbReference type="Proteomes" id="UP000094444"/>
    </source>
</evidence>
<dbReference type="OrthoDB" id="3558870at2759"/>
<organism evidence="2 3">
    <name type="scientific">Diaporthe helianthi</name>
    <dbReference type="NCBI Taxonomy" id="158607"/>
    <lineage>
        <taxon>Eukaryota</taxon>
        <taxon>Fungi</taxon>
        <taxon>Dikarya</taxon>
        <taxon>Ascomycota</taxon>
        <taxon>Pezizomycotina</taxon>
        <taxon>Sordariomycetes</taxon>
        <taxon>Sordariomycetidae</taxon>
        <taxon>Diaporthales</taxon>
        <taxon>Diaporthaceae</taxon>
        <taxon>Diaporthe</taxon>
    </lineage>
</organism>
<sequence>MEHRETHWAMLTSSQLFACQPSPASHGYSRNHRDRDLQTINCPVEEAAWTGDVTIYGNGVIATPAAVPAQQTGSVMGTVSDSMPGTGSGTAENNTSGASGPGRAGAGGSSPAVIPVPVPHNDYDNAGPGSSSPAPNSGSEYAPGAALAPAGGEAGGSSPTRVIPQSNAGTDAASSPYVAAGAPSLKSALLIVSGLFALASDLNICHRDNAILAGAFVLEVENEACICNAQGS</sequence>
<feature type="compositionally biased region" description="Polar residues" evidence="1">
    <location>
        <begin position="157"/>
        <end position="173"/>
    </location>
</feature>
<reference evidence="2" key="1">
    <citation type="submission" date="2017-09" db="EMBL/GenBank/DDBJ databases">
        <title>Polyketide synthases of a Diaporthe helianthi virulent isolate.</title>
        <authorList>
            <person name="Baroncelli R."/>
        </authorList>
    </citation>
    <scope>NUCLEOTIDE SEQUENCE [LARGE SCALE GENOMIC DNA]</scope>
    <source>
        <strain evidence="2">7/96</strain>
    </source>
</reference>
<comment type="caution">
    <text evidence="2">The sequence shown here is derived from an EMBL/GenBank/DDBJ whole genome shotgun (WGS) entry which is preliminary data.</text>
</comment>
<feature type="compositionally biased region" description="Gly residues" evidence="1">
    <location>
        <begin position="99"/>
        <end position="108"/>
    </location>
</feature>
<gene>
    <name evidence="2" type="ORF">DHEL01_v202180</name>
</gene>
<evidence type="ECO:0000256" key="1">
    <source>
        <dbReference type="SAM" id="MobiDB-lite"/>
    </source>
</evidence>
<accession>A0A2P5IAA0</accession>
<proteinExistence type="predicted"/>
<dbReference type="InParanoid" id="A0A2P5IAA0"/>
<name>A0A2P5IAA0_DIAHE</name>